<comment type="similarity">
    <text evidence="1">Belongs to the short-chain dehydrogenases/reductases (SDR) family.</text>
</comment>
<dbReference type="SUPFAM" id="SSF51735">
    <property type="entry name" value="NAD(P)-binding Rossmann-fold domains"/>
    <property type="match status" value="1"/>
</dbReference>
<evidence type="ECO:0000256" key="2">
    <source>
        <dbReference type="ARBA" id="ARBA00023002"/>
    </source>
</evidence>
<dbReference type="Pfam" id="PF13561">
    <property type="entry name" value="adh_short_C2"/>
    <property type="match status" value="1"/>
</dbReference>
<dbReference type="KEGG" id="saca:FFV09_22095"/>
<dbReference type="CDD" id="cd05233">
    <property type="entry name" value="SDR_c"/>
    <property type="match status" value="1"/>
</dbReference>
<dbReference type="Gene3D" id="3.40.50.720">
    <property type="entry name" value="NAD(P)-binding Rossmann-like Domain"/>
    <property type="match status" value="1"/>
</dbReference>
<evidence type="ECO:0000313" key="3">
    <source>
        <dbReference type="EMBL" id="QDH23319.1"/>
    </source>
</evidence>
<dbReference type="PROSITE" id="PS00061">
    <property type="entry name" value="ADH_SHORT"/>
    <property type="match status" value="1"/>
</dbReference>
<accession>A0A4Y6UZY5</accession>
<evidence type="ECO:0000256" key="1">
    <source>
        <dbReference type="ARBA" id="ARBA00006484"/>
    </source>
</evidence>
<gene>
    <name evidence="3" type="ORF">FFV09_22095</name>
</gene>
<sequence length="248" mass="26893">MDFESMTVIVTGAAQGIGRAVAKSYAEKGARVVLADTQEPEGAAAAAEIRSEGGEAIFVPCDVSQEADITHLMRETIEAFGQIDILINNAGFGIWKSPYELTVKEWDDVLNTNVRGTFLATREAALHMRKHGKGSVVNLCSTRAHMSEPNFEAYAASKGAILALTHSLAISLGDDGIRVNCVSPGWIETKEYDQLREEDHKQHPAGRVGTPDDVARACLYLTHPNNTFLTGTELVLDGGMTRKMIYAE</sequence>
<dbReference type="FunFam" id="3.40.50.720:FF:000084">
    <property type="entry name" value="Short-chain dehydrogenase reductase"/>
    <property type="match status" value="1"/>
</dbReference>
<protein>
    <submittedName>
        <fullName evidence="3">Glucose 1-dehydrogenase</fullName>
        <ecNumber evidence="3">1.1.1.47</ecNumber>
    </submittedName>
</protein>
<dbReference type="OrthoDB" id="9803333at2"/>
<name>A0A4Y6UZY5_SACBS</name>
<dbReference type="PRINTS" id="PR00081">
    <property type="entry name" value="GDHRDH"/>
</dbReference>
<dbReference type="PRINTS" id="PR00080">
    <property type="entry name" value="SDRFAMILY"/>
</dbReference>
<dbReference type="InterPro" id="IPR002347">
    <property type="entry name" value="SDR_fam"/>
</dbReference>
<dbReference type="EC" id="1.1.1.47" evidence="3"/>
<dbReference type="GO" id="GO:0008206">
    <property type="term" value="P:bile acid metabolic process"/>
    <property type="evidence" value="ECO:0007669"/>
    <property type="project" value="UniProtKB-ARBA"/>
</dbReference>
<dbReference type="GO" id="GO:0047936">
    <property type="term" value="F:glucose 1-dehydrogenase [NAD(P)+] activity"/>
    <property type="evidence" value="ECO:0007669"/>
    <property type="project" value="UniProtKB-EC"/>
</dbReference>
<dbReference type="PANTHER" id="PTHR24321">
    <property type="entry name" value="DEHYDROGENASES, SHORT CHAIN"/>
    <property type="match status" value="1"/>
</dbReference>
<dbReference type="RefSeq" id="WP_141449856.1">
    <property type="nucleotide sequence ID" value="NZ_CP041217.1"/>
</dbReference>
<keyword evidence="2 3" id="KW-0560">Oxidoreductase</keyword>
<dbReference type="InterPro" id="IPR036291">
    <property type="entry name" value="NAD(P)-bd_dom_sf"/>
</dbReference>
<evidence type="ECO:0000313" key="4">
    <source>
        <dbReference type="Proteomes" id="UP000316968"/>
    </source>
</evidence>
<dbReference type="NCBIfam" id="NF005559">
    <property type="entry name" value="PRK07231.1"/>
    <property type="match status" value="1"/>
</dbReference>
<proteinExistence type="inferred from homology"/>
<dbReference type="AlphaFoldDB" id="A0A4Y6UZY5"/>
<reference evidence="3 4" key="1">
    <citation type="submission" date="2019-06" db="EMBL/GenBank/DDBJ databases">
        <title>Saccharibacillus brassicae sp. nov., an endophytic bacterium isolated from Chinese cabbage seeds (Brassica pekinensis).</title>
        <authorList>
            <person name="Jiang L."/>
            <person name="Lee J."/>
            <person name="Kim S.W."/>
        </authorList>
    </citation>
    <scope>NUCLEOTIDE SEQUENCE [LARGE SCALE GENOMIC DNA]</scope>
    <source>
        <strain evidence="4">KCTC 43072 / ATSA2</strain>
    </source>
</reference>
<dbReference type="EMBL" id="CP041217">
    <property type="protein sequence ID" value="QDH23319.1"/>
    <property type="molecule type" value="Genomic_DNA"/>
</dbReference>
<dbReference type="InterPro" id="IPR020904">
    <property type="entry name" value="Sc_DH/Rdtase_CS"/>
</dbReference>
<keyword evidence="4" id="KW-1185">Reference proteome</keyword>
<dbReference type="PANTHER" id="PTHR24321:SF8">
    <property type="entry name" value="ESTRADIOL 17-BETA-DEHYDROGENASE 8-RELATED"/>
    <property type="match status" value="1"/>
</dbReference>
<organism evidence="3 4">
    <name type="scientific">Saccharibacillus brassicae</name>
    <dbReference type="NCBI Taxonomy" id="2583377"/>
    <lineage>
        <taxon>Bacteria</taxon>
        <taxon>Bacillati</taxon>
        <taxon>Bacillota</taxon>
        <taxon>Bacilli</taxon>
        <taxon>Bacillales</taxon>
        <taxon>Paenibacillaceae</taxon>
        <taxon>Saccharibacillus</taxon>
    </lineage>
</organism>
<dbReference type="Proteomes" id="UP000316968">
    <property type="component" value="Chromosome"/>
</dbReference>